<feature type="transmembrane region" description="Helical" evidence="12">
    <location>
        <begin position="12"/>
        <end position="31"/>
    </location>
</feature>
<evidence type="ECO:0000256" key="12">
    <source>
        <dbReference type="SAM" id="Phobius"/>
    </source>
</evidence>
<dbReference type="NCBIfam" id="NF004231">
    <property type="entry name" value="PRK05679.1"/>
    <property type="match status" value="1"/>
</dbReference>
<dbReference type="GO" id="GO:0004733">
    <property type="term" value="F:pyridoxamine phosphate oxidase activity"/>
    <property type="evidence" value="ECO:0007669"/>
    <property type="project" value="UniProtKB-EC"/>
</dbReference>
<keyword evidence="12" id="KW-1133">Transmembrane helix</keyword>
<dbReference type="InterPro" id="IPR019740">
    <property type="entry name" value="Pyridox_Oxase_CS"/>
</dbReference>
<proteinExistence type="inferred from homology"/>
<dbReference type="Gene3D" id="2.30.110.10">
    <property type="entry name" value="Electron Transport, Fmn-binding Protein, Chain A"/>
    <property type="match status" value="1"/>
</dbReference>
<organism evidence="15 16">
    <name type="scientific">Cryptolaemus montrouzieri</name>
    <dbReference type="NCBI Taxonomy" id="559131"/>
    <lineage>
        <taxon>Eukaryota</taxon>
        <taxon>Metazoa</taxon>
        <taxon>Ecdysozoa</taxon>
        <taxon>Arthropoda</taxon>
        <taxon>Hexapoda</taxon>
        <taxon>Insecta</taxon>
        <taxon>Pterygota</taxon>
        <taxon>Neoptera</taxon>
        <taxon>Endopterygota</taxon>
        <taxon>Coleoptera</taxon>
        <taxon>Polyphaga</taxon>
        <taxon>Cucujiformia</taxon>
        <taxon>Coccinelloidea</taxon>
        <taxon>Coccinellidae</taxon>
        <taxon>Scymninae</taxon>
        <taxon>Scymnini</taxon>
        <taxon>Cryptolaemus</taxon>
    </lineage>
</organism>
<evidence type="ECO:0000256" key="2">
    <source>
        <dbReference type="ARBA" id="ARBA00003691"/>
    </source>
</evidence>
<evidence type="ECO:0000256" key="11">
    <source>
        <dbReference type="ARBA" id="ARBA00023096"/>
    </source>
</evidence>
<dbReference type="Pfam" id="PF01243">
    <property type="entry name" value="PNPOx_N"/>
    <property type="match status" value="1"/>
</dbReference>
<evidence type="ECO:0000256" key="9">
    <source>
        <dbReference type="ARBA" id="ARBA00022643"/>
    </source>
</evidence>
<name>A0ABD2MVY8_9CUCU</name>
<keyword evidence="10" id="KW-0560">Oxidoreductase</keyword>
<dbReference type="EMBL" id="JABFTP020000042">
    <property type="protein sequence ID" value="KAL3270576.1"/>
    <property type="molecule type" value="Genomic_DNA"/>
</dbReference>
<protein>
    <recommendedName>
        <fullName evidence="7">pyridoxal 5'-phosphate synthase</fullName>
        <ecNumber evidence="7">1.4.3.5</ecNumber>
    </recommendedName>
</protein>
<dbReference type="InterPro" id="IPR019576">
    <property type="entry name" value="Pyridoxamine_oxidase_dimer_C"/>
</dbReference>
<sequence>MFLVEENIKLFWYLPFVYIIVEICCFVLYHLETDIRHEYQSRENALTEDKLEAKEPMHLLNQWFELAKNHPNVLEPHAVCLATATKDGKPSSRFVLCKSHNKEGFTIFTHYTSRKGQELEENPQCALTYYWEPFNRSVRIEGVAEKLPFSVADDYFKKRPYDSKIGALCSNQSQPIENRDVLMNKEKELKAKYPMSDDVPRPEKWGGYLVRPHTFEFWQGQTDRLHDRIRFRKLKEAKRLIKVSLTRVKTVGTMKDWHRNVVYYFSLMFIKSLECV</sequence>
<reference evidence="15 16" key="1">
    <citation type="journal article" date="2021" name="BMC Biol.">
        <title>Horizontally acquired antibacterial genes associated with adaptive radiation of ladybird beetles.</title>
        <authorList>
            <person name="Li H.S."/>
            <person name="Tang X.F."/>
            <person name="Huang Y.H."/>
            <person name="Xu Z.Y."/>
            <person name="Chen M.L."/>
            <person name="Du X.Y."/>
            <person name="Qiu B.Y."/>
            <person name="Chen P.T."/>
            <person name="Zhang W."/>
            <person name="Slipinski A."/>
            <person name="Escalona H.E."/>
            <person name="Waterhouse R.M."/>
            <person name="Zwick A."/>
            <person name="Pang H."/>
        </authorList>
    </citation>
    <scope>NUCLEOTIDE SEQUENCE [LARGE SCALE GENOMIC DNA]</scope>
    <source>
        <strain evidence="15">SYSU2018</strain>
    </source>
</reference>
<evidence type="ECO:0000256" key="1">
    <source>
        <dbReference type="ARBA" id="ARBA00001917"/>
    </source>
</evidence>
<dbReference type="InterPro" id="IPR012349">
    <property type="entry name" value="Split_barrel_FMN-bd"/>
</dbReference>
<comment type="pathway">
    <text evidence="4">Cofactor metabolism; pyridoxal 5'-phosphate salvage; pyridoxal 5'-phosphate from pyridoxine 5'-phosphate: step 1/1.</text>
</comment>
<dbReference type="AlphaFoldDB" id="A0ABD2MVY8"/>
<evidence type="ECO:0000256" key="10">
    <source>
        <dbReference type="ARBA" id="ARBA00023002"/>
    </source>
</evidence>
<evidence type="ECO:0000256" key="7">
    <source>
        <dbReference type="ARBA" id="ARBA00012801"/>
    </source>
</evidence>
<comment type="caution">
    <text evidence="15">The sequence shown here is derived from an EMBL/GenBank/DDBJ whole genome shotgun (WGS) entry which is preliminary data.</text>
</comment>
<dbReference type="EC" id="1.4.3.5" evidence="7"/>
<comment type="function">
    <text evidence="2">Catalyzes the oxidation of either pyridoxine 5'-phosphate (PNP) or pyridoxamine 5'-phosphate (PMP) into pyridoxal 5'-phosphate (PLP).</text>
</comment>
<comment type="cofactor">
    <cofactor evidence="1">
        <name>FMN</name>
        <dbReference type="ChEBI" id="CHEBI:58210"/>
    </cofactor>
</comment>
<dbReference type="PANTHER" id="PTHR10851">
    <property type="entry name" value="PYRIDOXINE-5-PHOSPHATE OXIDASE"/>
    <property type="match status" value="1"/>
</dbReference>
<keyword evidence="11" id="KW-0664">Pyridoxine biosynthesis</keyword>
<evidence type="ECO:0000313" key="15">
    <source>
        <dbReference type="EMBL" id="KAL3270576.1"/>
    </source>
</evidence>
<evidence type="ECO:0000256" key="3">
    <source>
        <dbReference type="ARBA" id="ARBA00004738"/>
    </source>
</evidence>
<comment type="subunit">
    <text evidence="6">Homodimer.</text>
</comment>
<dbReference type="SUPFAM" id="SSF50475">
    <property type="entry name" value="FMN-binding split barrel"/>
    <property type="match status" value="1"/>
</dbReference>
<dbReference type="FunFam" id="2.30.110.10:FF:000005">
    <property type="entry name" value="NAD(P)H-hydrate epimerase"/>
    <property type="match status" value="1"/>
</dbReference>
<evidence type="ECO:0000256" key="6">
    <source>
        <dbReference type="ARBA" id="ARBA00011738"/>
    </source>
</evidence>
<evidence type="ECO:0000259" key="14">
    <source>
        <dbReference type="Pfam" id="PF10590"/>
    </source>
</evidence>
<keyword evidence="8" id="KW-0285">Flavoprotein</keyword>
<evidence type="ECO:0000256" key="4">
    <source>
        <dbReference type="ARBA" id="ARBA00005037"/>
    </source>
</evidence>
<comment type="similarity">
    <text evidence="5">Belongs to the pyridoxamine 5'-phosphate oxidase family.</text>
</comment>
<dbReference type="PROSITE" id="PS01064">
    <property type="entry name" value="PYRIDOX_OXIDASE"/>
    <property type="match status" value="1"/>
</dbReference>
<comment type="pathway">
    <text evidence="3">Cofactor metabolism; pyridoxal 5'-phosphate salvage; pyridoxal 5'-phosphate from pyridoxamine 5'-phosphate: step 1/1.</text>
</comment>
<dbReference type="PANTHER" id="PTHR10851:SF0">
    <property type="entry name" value="PYRIDOXINE-5'-PHOSPHATE OXIDASE"/>
    <property type="match status" value="1"/>
</dbReference>
<feature type="domain" description="Pyridoxine 5'-phosphate oxidase dimerisation C-terminal" evidence="14">
    <location>
        <begin position="205"/>
        <end position="234"/>
    </location>
</feature>
<accession>A0ABD2MVY8</accession>
<keyword evidence="12" id="KW-0472">Membrane</keyword>
<evidence type="ECO:0000256" key="8">
    <source>
        <dbReference type="ARBA" id="ARBA00022630"/>
    </source>
</evidence>
<keyword evidence="16" id="KW-1185">Reference proteome</keyword>
<dbReference type="GO" id="GO:0008615">
    <property type="term" value="P:pyridoxine biosynthetic process"/>
    <property type="evidence" value="ECO:0007669"/>
    <property type="project" value="UniProtKB-KW"/>
</dbReference>
<dbReference type="InterPro" id="IPR000659">
    <property type="entry name" value="Pyridox_Oxase"/>
</dbReference>
<evidence type="ECO:0000313" key="16">
    <source>
        <dbReference type="Proteomes" id="UP001516400"/>
    </source>
</evidence>
<gene>
    <name evidence="15" type="ORF">HHI36_021113</name>
</gene>
<dbReference type="Pfam" id="PF10590">
    <property type="entry name" value="PNP_phzG_C"/>
    <property type="match status" value="1"/>
</dbReference>
<feature type="domain" description="Pyridoxamine 5'-phosphate oxidase N-terminal" evidence="13">
    <location>
        <begin position="74"/>
        <end position="182"/>
    </location>
</feature>
<keyword evidence="12" id="KW-0812">Transmembrane</keyword>
<dbReference type="InterPro" id="IPR011576">
    <property type="entry name" value="Pyridox_Oxase_N"/>
</dbReference>
<evidence type="ECO:0000259" key="13">
    <source>
        <dbReference type="Pfam" id="PF01243"/>
    </source>
</evidence>
<dbReference type="NCBIfam" id="TIGR00558">
    <property type="entry name" value="pdxH"/>
    <property type="match status" value="1"/>
</dbReference>
<keyword evidence="9" id="KW-0288">FMN</keyword>
<evidence type="ECO:0000256" key="5">
    <source>
        <dbReference type="ARBA" id="ARBA00007301"/>
    </source>
</evidence>
<dbReference type="Proteomes" id="UP001516400">
    <property type="component" value="Unassembled WGS sequence"/>
</dbReference>